<dbReference type="GO" id="GO:0016740">
    <property type="term" value="F:transferase activity"/>
    <property type="evidence" value="ECO:0007669"/>
    <property type="project" value="UniProtKB-KW"/>
</dbReference>
<reference evidence="8 9" key="1">
    <citation type="submission" date="2014-08" db="EMBL/GenBank/DDBJ databases">
        <title>Whole genome shotgun sequence of Rhizobium rubi NBRC 13261.</title>
        <authorList>
            <person name="Katano-Makiyama Y."/>
            <person name="Hosoyama A."/>
            <person name="Hashimoto M."/>
            <person name="Hosoyama Y."/>
            <person name="Noguchi M."/>
            <person name="Tsuchikane K."/>
            <person name="Uohara A."/>
            <person name="Ohji S."/>
            <person name="Ichikawa N."/>
            <person name="Kimura A."/>
            <person name="Yamazoe A."/>
            <person name="Fujita N."/>
        </authorList>
    </citation>
    <scope>NUCLEOTIDE SEQUENCE [LARGE SCALE GENOMIC DNA]</scope>
    <source>
        <strain evidence="8 9">NBRC 13261</strain>
    </source>
</reference>
<dbReference type="RefSeq" id="WP_052816139.1">
    <property type="nucleotide sequence ID" value="NZ_BBJU01000026.1"/>
</dbReference>
<dbReference type="UniPathway" id="UPA00286"/>
<keyword evidence="6" id="KW-0016">Alginate biosynthesis</keyword>
<evidence type="ECO:0000259" key="7">
    <source>
        <dbReference type="Pfam" id="PF16822"/>
    </source>
</evidence>
<comment type="pathway">
    <text evidence="2">Glycan biosynthesis; alginate biosynthesis.</text>
</comment>
<dbReference type="OrthoDB" id="9760774at2"/>
<dbReference type="Proteomes" id="UP000028701">
    <property type="component" value="Unassembled WGS sequence"/>
</dbReference>
<evidence type="ECO:0000256" key="1">
    <source>
        <dbReference type="ARBA" id="ARBA00004418"/>
    </source>
</evidence>
<dbReference type="eggNOG" id="ENOG5031Y0D">
    <property type="taxonomic scope" value="Bacteria"/>
</dbReference>
<name>A0A081D0W5_9HYPH</name>
<evidence type="ECO:0000256" key="3">
    <source>
        <dbReference type="ARBA" id="ARBA00022679"/>
    </source>
</evidence>
<keyword evidence="4" id="KW-0732">Signal</keyword>
<evidence type="ECO:0000256" key="5">
    <source>
        <dbReference type="ARBA" id="ARBA00022764"/>
    </source>
</evidence>
<evidence type="ECO:0000313" key="9">
    <source>
        <dbReference type="Proteomes" id="UP000028701"/>
    </source>
</evidence>
<sequence length="372" mass="39912">MTAIRSSLAIQLLIPAALFGYAAFANFGMPERLQPAHVQDDLSLTSVLNGGVTVHLEKLYRDGLPHRQLAVEIIGAARYLLLGEGRRGVVSGQDGYLFTDEEFRSPADIDAYLTASVDHIAAISKILSEKGVQLAMVPLPAKSDVYADEAKQSAASSYSEKLYDDFRARLEARGVKTVDTRSALMSARQDRQVFLKTDTHWTPAGAQAVAGAVATQVLGEKPGNYEISPGAEDRIEGDLVKYVTGGVFAPLVGLGNETVTPYHLAQTSGDQPVDDIFGNATRIPVALVGTSYSANELWSFASFLSFQSGLDVANAALVGQGPVAPMRQYLASLENVDSLPQTVLWEFPVRFLTDAKLWAATPAAMEVGHAKL</sequence>
<dbReference type="Pfam" id="PF16822">
    <property type="entry name" value="ALGX"/>
    <property type="match status" value="1"/>
</dbReference>
<dbReference type="GO" id="GO:0042121">
    <property type="term" value="P:alginic acid biosynthetic process"/>
    <property type="evidence" value="ECO:0007669"/>
    <property type="project" value="UniProtKB-UniPathway"/>
</dbReference>
<dbReference type="InterPro" id="IPR031811">
    <property type="entry name" value="ALGX/ALGJ_SGNH-like"/>
</dbReference>
<organism evidence="8 9">
    <name type="scientific">Agrobacterium rubi TR3 = NBRC 13261</name>
    <dbReference type="NCBI Taxonomy" id="1368415"/>
    <lineage>
        <taxon>Bacteria</taxon>
        <taxon>Pseudomonadati</taxon>
        <taxon>Pseudomonadota</taxon>
        <taxon>Alphaproteobacteria</taxon>
        <taxon>Hyphomicrobiales</taxon>
        <taxon>Rhizobiaceae</taxon>
        <taxon>Rhizobium/Agrobacterium group</taxon>
        <taxon>Agrobacterium</taxon>
    </lineage>
</organism>
<evidence type="ECO:0000256" key="6">
    <source>
        <dbReference type="ARBA" id="ARBA00022841"/>
    </source>
</evidence>
<keyword evidence="5" id="KW-0574">Periplasm</keyword>
<evidence type="ECO:0000256" key="2">
    <source>
        <dbReference type="ARBA" id="ARBA00005182"/>
    </source>
</evidence>
<gene>
    <name evidence="8" type="primary">algJ</name>
    <name evidence="8" type="ORF">RRU01S_26_00880</name>
</gene>
<accession>A0A081D0W5</accession>
<keyword evidence="3" id="KW-0808">Transferase</keyword>
<comment type="subcellular location">
    <subcellularLocation>
        <location evidence="1">Periplasm</location>
    </subcellularLocation>
</comment>
<evidence type="ECO:0000313" key="8">
    <source>
        <dbReference type="EMBL" id="GAK72561.1"/>
    </source>
</evidence>
<proteinExistence type="predicted"/>
<feature type="domain" description="AlgX/AlgJ SGNH hydrolase-like" evidence="7">
    <location>
        <begin position="89"/>
        <end position="348"/>
    </location>
</feature>
<protein>
    <submittedName>
        <fullName evidence="8">Alginate biosynthesis protein AlgJ</fullName>
    </submittedName>
</protein>
<comment type="caution">
    <text evidence="8">The sequence shown here is derived from an EMBL/GenBank/DDBJ whole genome shotgun (WGS) entry which is preliminary data.</text>
</comment>
<dbReference type="SUPFAM" id="SSF52266">
    <property type="entry name" value="SGNH hydrolase"/>
    <property type="match status" value="1"/>
</dbReference>
<dbReference type="GO" id="GO:0042597">
    <property type="term" value="C:periplasmic space"/>
    <property type="evidence" value="ECO:0007669"/>
    <property type="project" value="UniProtKB-SubCell"/>
</dbReference>
<evidence type="ECO:0000256" key="4">
    <source>
        <dbReference type="ARBA" id="ARBA00022729"/>
    </source>
</evidence>
<dbReference type="AlphaFoldDB" id="A0A081D0W5"/>
<dbReference type="EMBL" id="BBJU01000026">
    <property type="protein sequence ID" value="GAK72561.1"/>
    <property type="molecule type" value="Genomic_DNA"/>
</dbReference>